<sequence>MTTETLNNHRIDFKMSPRDLINIGIFGAIYIVTIGIFNALEFIGPAMTLVSSWASIIAAGVPFMLFLTRVKHPGMVTVFAVIVNGFMLLIGSPPVTLVIGLVAAAVAEAVLYAGRYRSRKLSVIAYAVFSTWFAGLFFPMYYARQDFLTSPYMKGMGDDYVRQLDTLLSPTVLAAFDVSTLLFGLIGGALGLRLMNKHFRKAGLV</sequence>
<name>A0ABP6SL19_9ACTN</name>
<evidence type="ECO:0000313" key="3">
    <source>
        <dbReference type="Proteomes" id="UP001499990"/>
    </source>
</evidence>
<comment type="caution">
    <text evidence="2">The sequence shown here is derived from an EMBL/GenBank/DDBJ whole genome shotgun (WGS) entry which is preliminary data.</text>
</comment>
<keyword evidence="1" id="KW-0472">Membrane</keyword>
<organism evidence="2 3">
    <name type="scientific">Streptomyces sannanensis</name>
    <dbReference type="NCBI Taxonomy" id="285536"/>
    <lineage>
        <taxon>Bacteria</taxon>
        <taxon>Bacillati</taxon>
        <taxon>Actinomycetota</taxon>
        <taxon>Actinomycetes</taxon>
        <taxon>Kitasatosporales</taxon>
        <taxon>Streptomycetaceae</taxon>
        <taxon>Streptomyces</taxon>
    </lineage>
</organism>
<feature type="transmembrane region" description="Helical" evidence="1">
    <location>
        <begin position="20"/>
        <end position="40"/>
    </location>
</feature>
<keyword evidence="1" id="KW-1133">Transmembrane helix</keyword>
<feature type="transmembrane region" description="Helical" evidence="1">
    <location>
        <begin position="74"/>
        <end position="91"/>
    </location>
</feature>
<dbReference type="InterPro" id="IPR011733">
    <property type="entry name" value="CHP02185_IM"/>
</dbReference>
<dbReference type="EMBL" id="BAAAYL010000001">
    <property type="protein sequence ID" value="GAA3378554.1"/>
    <property type="molecule type" value="Genomic_DNA"/>
</dbReference>
<dbReference type="Pfam" id="PF09605">
    <property type="entry name" value="Trep_Strep"/>
    <property type="match status" value="1"/>
</dbReference>
<dbReference type="RefSeq" id="WP_345043169.1">
    <property type="nucleotide sequence ID" value="NZ_BAAAYL010000001.1"/>
</dbReference>
<gene>
    <name evidence="2" type="ORF">GCM10020367_58520</name>
</gene>
<keyword evidence="3" id="KW-1185">Reference proteome</keyword>
<feature type="transmembrane region" description="Helical" evidence="1">
    <location>
        <begin position="121"/>
        <end position="143"/>
    </location>
</feature>
<accession>A0ABP6SL19</accession>
<feature type="transmembrane region" description="Helical" evidence="1">
    <location>
        <begin position="172"/>
        <end position="192"/>
    </location>
</feature>
<proteinExistence type="predicted"/>
<evidence type="ECO:0000313" key="2">
    <source>
        <dbReference type="EMBL" id="GAA3378554.1"/>
    </source>
</evidence>
<dbReference type="Proteomes" id="UP001499990">
    <property type="component" value="Unassembled WGS sequence"/>
</dbReference>
<feature type="transmembrane region" description="Helical" evidence="1">
    <location>
        <begin position="97"/>
        <end position="114"/>
    </location>
</feature>
<protein>
    <submittedName>
        <fullName evidence="2">MptD family putative ECF transporter S component</fullName>
    </submittedName>
</protein>
<feature type="transmembrane region" description="Helical" evidence="1">
    <location>
        <begin position="46"/>
        <end position="67"/>
    </location>
</feature>
<reference evidence="3" key="1">
    <citation type="journal article" date="2019" name="Int. J. Syst. Evol. Microbiol.">
        <title>The Global Catalogue of Microorganisms (GCM) 10K type strain sequencing project: providing services to taxonomists for standard genome sequencing and annotation.</title>
        <authorList>
            <consortium name="The Broad Institute Genomics Platform"/>
            <consortium name="The Broad Institute Genome Sequencing Center for Infectious Disease"/>
            <person name="Wu L."/>
            <person name="Ma J."/>
        </authorList>
    </citation>
    <scope>NUCLEOTIDE SEQUENCE [LARGE SCALE GENOMIC DNA]</scope>
    <source>
        <strain evidence="3">JCM 9651</strain>
    </source>
</reference>
<evidence type="ECO:0000256" key="1">
    <source>
        <dbReference type="SAM" id="Phobius"/>
    </source>
</evidence>
<keyword evidence="1" id="KW-0812">Transmembrane</keyword>
<dbReference type="NCBIfam" id="TIGR02185">
    <property type="entry name" value="Trep_Strep"/>
    <property type="match status" value="1"/>
</dbReference>